<dbReference type="InterPro" id="IPR004839">
    <property type="entry name" value="Aminotransferase_I/II_large"/>
</dbReference>
<dbReference type="GO" id="GO:0004069">
    <property type="term" value="F:L-aspartate:2-oxoglutarate aminotransferase activity"/>
    <property type="evidence" value="ECO:0007669"/>
    <property type="project" value="TreeGrafter"/>
</dbReference>
<keyword evidence="9" id="KW-1185">Reference proteome</keyword>
<comment type="subunit">
    <text evidence="3">Homodimer.</text>
</comment>
<keyword evidence="5 8" id="KW-0808">Transferase</keyword>
<evidence type="ECO:0000256" key="5">
    <source>
        <dbReference type="ARBA" id="ARBA00022679"/>
    </source>
</evidence>
<name>A0A7K1FJA6_9ACTN</name>
<dbReference type="InterPro" id="IPR015421">
    <property type="entry name" value="PyrdxlP-dep_Trfase_major"/>
</dbReference>
<dbReference type="Gene3D" id="3.40.640.10">
    <property type="entry name" value="Type I PLP-dependent aspartate aminotransferase-like (Major domain)"/>
    <property type="match status" value="1"/>
</dbReference>
<dbReference type="Gene3D" id="3.90.1150.10">
    <property type="entry name" value="Aspartate Aminotransferase, domain 1"/>
    <property type="match status" value="1"/>
</dbReference>
<dbReference type="GO" id="GO:0005829">
    <property type="term" value="C:cytosol"/>
    <property type="evidence" value="ECO:0007669"/>
    <property type="project" value="TreeGrafter"/>
</dbReference>
<dbReference type="CDD" id="cd00609">
    <property type="entry name" value="AAT_like"/>
    <property type="match status" value="1"/>
</dbReference>
<dbReference type="PRINTS" id="PR00799">
    <property type="entry name" value="TRANSAMINASE"/>
</dbReference>
<evidence type="ECO:0000256" key="6">
    <source>
        <dbReference type="ARBA" id="ARBA00022898"/>
    </source>
</evidence>
<dbReference type="PANTHER" id="PTHR11879">
    <property type="entry name" value="ASPARTATE AMINOTRANSFERASE"/>
    <property type="match status" value="1"/>
</dbReference>
<dbReference type="RefSeq" id="WP_154768346.1">
    <property type="nucleotide sequence ID" value="NZ_WLYK01000002.1"/>
</dbReference>
<proteinExistence type="inferred from homology"/>
<dbReference type="GO" id="GO:0042802">
    <property type="term" value="F:identical protein binding"/>
    <property type="evidence" value="ECO:0007669"/>
    <property type="project" value="TreeGrafter"/>
</dbReference>
<evidence type="ECO:0000259" key="7">
    <source>
        <dbReference type="Pfam" id="PF00155"/>
    </source>
</evidence>
<comment type="cofactor">
    <cofactor evidence="1">
        <name>pyridoxal 5'-phosphate</name>
        <dbReference type="ChEBI" id="CHEBI:597326"/>
    </cofactor>
</comment>
<evidence type="ECO:0000313" key="8">
    <source>
        <dbReference type="EMBL" id="MTD14146.1"/>
    </source>
</evidence>
<accession>A0A7K1FJA6</accession>
<dbReference type="GO" id="GO:0004838">
    <property type="term" value="F:L-tyrosine-2-oxoglutarate transaminase activity"/>
    <property type="evidence" value="ECO:0007669"/>
    <property type="project" value="TreeGrafter"/>
</dbReference>
<feature type="domain" description="Aminotransferase class I/classII large" evidence="7">
    <location>
        <begin position="26"/>
        <end position="382"/>
    </location>
</feature>
<dbReference type="InterPro" id="IPR000796">
    <property type="entry name" value="Asp_trans"/>
</dbReference>
<dbReference type="InterPro" id="IPR015422">
    <property type="entry name" value="PyrdxlP-dep_Trfase_small"/>
</dbReference>
<organism evidence="8 9">
    <name type="scientific">Nakamurella alba</name>
    <dbReference type="NCBI Taxonomy" id="2665158"/>
    <lineage>
        <taxon>Bacteria</taxon>
        <taxon>Bacillati</taxon>
        <taxon>Actinomycetota</taxon>
        <taxon>Actinomycetes</taxon>
        <taxon>Nakamurellales</taxon>
        <taxon>Nakamurellaceae</taxon>
        <taxon>Nakamurella</taxon>
    </lineage>
</organism>
<evidence type="ECO:0000256" key="1">
    <source>
        <dbReference type="ARBA" id="ARBA00001933"/>
    </source>
</evidence>
<sequence length="386" mass="40098">MLSTLGPVLPDPLWAMAGALRADRRDPLDLVVGVYRDETGRTPVMRAVAEAEQRLAARRRPRGYVGPSGSAPFLAAMTDLLLGPAAAAGTVAVQSVAGTGALRVLLELVALASPSATVHLGEPGYVNHRPIAEAAGLRVQGHPSLTPDGRADVPALLEALHRARPGDVVLLQAACHNPTGADPDPAQWREIADAMAALGLVPLVDSAYHGFGEGMAADLAGLRTVVAAAEVALVAASCSKNFGLYAERTGIALVTGGSAAQRAVAGAALQRIARASYSQPPDHGAAVVTEILGDTALRADHTAELESMRRRIMSIRRQLAAAVGPGRWQVVTRHRGMFSVLPMTESERQWLMTEAAVYCAPGGRINVAGLPTGRIPRLAAALTALG</sequence>
<comment type="similarity">
    <text evidence="2">Belongs to the class-I pyridoxal-phosphate-dependent aminotransferase family.</text>
</comment>
<dbReference type="Proteomes" id="UP000460221">
    <property type="component" value="Unassembled WGS sequence"/>
</dbReference>
<comment type="caution">
    <text evidence="8">The sequence shown here is derived from an EMBL/GenBank/DDBJ whole genome shotgun (WGS) entry which is preliminary data.</text>
</comment>
<dbReference type="EMBL" id="WLYK01000002">
    <property type="protein sequence ID" value="MTD14146.1"/>
    <property type="molecule type" value="Genomic_DNA"/>
</dbReference>
<keyword evidence="4 8" id="KW-0032">Aminotransferase</keyword>
<gene>
    <name evidence="8" type="ORF">GIS00_09335</name>
</gene>
<protein>
    <submittedName>
        <fullName evidence="8">Aminotransferase class I/II-fold pyridoxal phosphate-dependent enzyme</fullName>
    </submittedName>
</protein>
<evidence type="ECO:0000256" key="4">
    <source>
        <dbReference type="ARBA" id="ARBA00022576"/>
    </source>
</evidence>
<keyword evidence="6" id="KW-0663">Pyridoxal phosphate</keyword>
<dbReference type="SUPFAM" id="SSF53383">
    <property type="entry name" value="PLP-dependent transferases"/>
    <property type="match status" value="1"/>
</dbReference>
<dbReference type="GO" id="GO:0030170">
    <property type="term" value="F:pyridoxal phosphate binding"/>
    <property type="evidence" value="ECO:0007669"/>
    <property type="project" value="InterPro"/>
</dbReference>
<evidence type="ECO:0000256" key="3">
    <source>
        <dbReference type="ARBA" id="ARBA00011738"/>
    </source>
</evidence>
<reference evidence="8 9" key="1">
    <citation type="submission" date="2019-11" db="EMBL/GenBank/DDBJ databases">
        <authorList>
            <person name="Jiang L.-Q."/>
        </authorList>
    </citation>
    <scope>NUCLEOTIDE SEQUENCE [LARGE SCALE GENOMIC DNA]</scope>
    <source>
        <strain evidence="8 9">YIM 132087</strain>
    </source>
</reference>
<evidence type="ECO:0000256" key="2">
    <source>
        <dbReference type="ARBA" id="ARBA00007441"/>
    </source>
</evidence>
<dbReference type="AlphaFoldDB" id="A0A7K1FJA6"/>
<evidence type="ECO:0000313" key="9">
    <source>
        <dbReference type="Proteomes" id="UP000460221"/>
    </source>
</evidence>
<dbReference type="GO" id="GO:0033585">
    <property type="term" value="P:L-phenylalanine biosynthetic process from chorismate via phenylpyruvate"/>
    <property type="evidence" value="ECO:0007669"/>
    <property type="project" value="TreeGrafter"/>
</dbReference>
<dbReference type="Pfam" id="PF00155">
    <property type="entry name" value="Aminotran_1_2"/>
    <property type="match status" value="1"/>
</dbReference>
<dbReference type="InterPro" id="IPR015424">
    <property type="entry name" value="PyrdxlP-dep_Trfase"/>
</dbReference>
<dbReference type="PANTHER" id="PTHR11879:SF22">
    <property type="entry name" value="ASPARTATE AMINOTRANSFERASE, MITOCHONDRIAL"/>
    <property type="match status" value="1"/>
</dbReference>
<dbReference type="NCBIfam" id="NF006719">
    <property type="entry name" value="PRK09257.1"/>
    <property type="match status" value="1"/>
</dbReference>